<dbReference type="GO" id="GO:0006508">
    <property type="term" value="P:proteolysis"/>
    <property type="evidence" value="ECO:0007669"/>
    <property type="project" value="UniProtKB-KW"/>
</dbReference>
<feature type="domain" description="Prohead serine protease" evidence="4">
    <location>
        <begin position="13"/>
        <end position="172"/>
    </location>
</feature>
<dbReference type="AlphaFoldDB" id="F2JNC5"/>
<name>F2JNC5_CELLD</name>
<dbReference type="EMBL" id="CP002582">
    <property type="protein sequence ID" value="ADZ83579.1"/>
    <property type="molecule type" value="Genomic_DNA"/>
</dbReference>
<keyword evidence="1" id="KW-1188">Viral release from host cell</keyword>
<sequence>MNKNFKSECRMVEFRAIDNDDGKMIIEGYAITFDQPATHSMGNYTFTETIKRGALDRTDMKDVPLRYNHNDTWCIMARTRNNSLKLVIDDIGLKITAELIDTQSNRDIYKSIQEGLIDKMSFAFTVADKGDTWQYGETETTRIVTDINKLYDVSVVDTPFYDTTSVYARSFELLESNLKQLDSFDLEKRKLQMKYHYSN</sequence>
<evidence type="ECO:0000259" key="4">
    <source>
        <dbReference type="Pfam" id="PF04586"/>
    </source>
</evidence>
<keyword evidence="2 5" id="KW-0645">Protease</keyword>
<evidence type="ECO:0000313" key="5">
    <source>
        <dbReference type="EMBL" id="ADZ83579.1"/>
    </source>
</evidence>
<organism evidence="5 6">
    <name type="scientific">Cellulosilyticum lentocellum (strain ATCC 49066 / DSM 5427 / NCIMB 11756 / RHM5)</name>
    <name type="common">Clostridium lentocellum</name>
    <dbReference type="NCBI Taxonomy" id="642492"/>
    <lineage>
        <taxon>Bacteria</taxon>
        <taxon>Bacillati</taxon>
        <taxon>Bacillota</taxon>
        <taxon>Clostridia</taxon>
        <taxon>Lachnospirales</taxon>
        <taxon>Cellulosilyticaceae</taxon>
        <taxon>Cellulosilyticum</taxon>
    </lineage>
</organism>
<dbReference type="InterPro" id="IPR054613">
    <property type="entry name" value="Peptidase_S78_dom"/>
</dbReference>
<keyword evidence="3" id="KW-0378">Hydrolase</keyword>
<dbReference type="HOGENOM" id="CLU_097078_0_0_9"/>
<protein>
    <submittedName>
        <fullName evidence="5">Phage prohead protease, HK97 family</fullName>
    </submittedName>
</protein>
<dbReference type="STRING" id="642492.Clole_1857"/>
<dbReference type="eggNOG" id="COG3740">
    <property type="taxonomic scope" value="Bacteria"/>
</dbReference>
<evidence type="ECO:0000256" key="1">
    <source>
        <dbReference type="ARBA" id="ARBA00022612"/>
    </source>
</evidence>
<dbReference type="Pfam" id="PF04586">
    <property type="entry name" value="Peptidase_S78"/>
    <property type="match status" value="1"/>
</dbReference>
<dbReference type="RefSeq" id="WP_013656876.1">
    <property type="nucleotide sequence ID" value="NC_015275.1"/>
</dbReference>
<keyword evidence="6" id="KW-1185">Reference proteome</keyword>
<dbReference type="GO" id="GO:0008233">
    <property type="term" value="F:peptidase activity"/>
    <property type="evidence" value="ECO:0007669"/>
    <property type="project" value="UniProtKB-KW"/>
</dbReference>
<dbReference type="InterPro" id="IPR006433">
    <property type="entry name" value="Prohead_protease"/>
</dbReference>
<accession>F2JNC5</accession>
<dbReference type="KEGG" id="cle:Clole_1857"/>
<gene>
    <name evidence="5" type="ordered locus">Clole_1857</name>
</gene>
<reference evidence="5 6" key="1">
    <citation type="journal article" date="2011" name="J. Bacteriol.">
        <title>Complete genome sequence of the cellulose-degrading bacterium Cellulosilyticum lentocellum.</title>
        <authorList>
            <consortium name="US DOE Joint Genome Institute"/>
            <person name="Miller D.A."/>
            <person name="Suen G."/>
            <person name="Bruce D."/>
            <person name="Copeland A."/>
            <person name="Cheng J.F."/>
            <person name="Detter C."/>
            <person name="Goodwin L.A."/>
            <person name="Han C.S."/>
            <person name="Hauser L.J."/>
            <person name="Land M.L."/>
            <person name="Lapidus A."/>
            <person name="Lucas S."/>
            <person name="Meincke L."/>
            <person name="Pitluck S."/>
            <person name="Tapia R."/>
            <person name="Teshima H."/>
            <person name="Woyke T."/>
            <person name="Fox B.G."/>
            <person name="Angert E.R."/>
            <person name="Currie C.R."/>
        </authorList>
    </citation>
    <scope>NUCLEOTIDE SEQUENCE [LARGE SCALE GENOMIC DNA]</scope>
    <source>
        <strain evidence="6">ATCC 49066 / DSM 5427 / NCIMB 11756 / RHM5</strain>
    </source>
</reference>
<dbReference type="Proteomes" id="UP000008467">
    <property type="component" value="Chromosome"/>
</dbReference>
<evidence type="ECO:0000313" key="6">
    <source>
        <dbReference type="Proteomes" id="UP000008467"/>
    </source>
</evidence>
<proteinExistence type="predicted"/>
<evidence type="ECO:0000256" key="2">
    <source>
        <dbReference type="ARBA" id="ARBA00022670"/>
    </source>
</evidence>
<evidence type="ECO:0000256" key="3">
    <source>
        <dbReference type="ARBA" id="ARBA00022801"/>
    </source>
</evidence>
<dbReference type="NCBIfam" id="TIGR01543">
    <property type="entry name" value="proheadase_HK97"/>
    <property type="match status" value="1"/>
</dbReference>